<evidence type="ECO:0000259" key="5">
    <source>
        <dbReference type="PROSITE" id="PS50977"/>
    </source>
</evidence>
<evidence type="ECO:0000256" key="3">
    <source>
        <dbReference type="ARBA" id="ARBA00023163"/>
    </source>
</evidence>
<gene>
    <name evidence="6" type="ORF">NBH00_19770</name>
</gene>
<sequence>MTAAPPPGLTPKGRATRERLLKAAGARLARDGALELAAVAADAGVAPSVVYRYFASKDGLVDAVVHAFYDEYDAAVFATALADEDGSWLEREAFRLRREVAFLYAHPLGRAVAAGLLHEAAATRADAVRTREHAVAAARNIRHGQRTGQLDPAIDAGLAGAATMGALRALLAGALTRDPPPPAATVADVAVRVGRALLPPPAQR</sequence>
<evidence type="ECO:0000256" key="4">
    <source>
        <dbReference type="PROSITE-ProRule" id="PRU00335"/>
    </source>
</evidence>
<name>A0ABY5DQQ4_9ACTN</name>
<accession>A0ABY5DQQ4</accession>
<feature type="DNA-binding region" description="H-T-H motif" evidence="4">
    <location>
        <begin position="35"/>
        <end position="54"/>
    </location>
</feature>
<keyword evidence="7" id="KW-1185">Reference proteome</keyword>
<proteinExistence type="predicted"/>
<dbReference type="Proteomes" id="UP001056035">
    <property type="component" value="Chromosome"/>
</dbReference>
<dbReference type="EMBL" id="CP098502">
    <property type="protein sequence ID" value="UTI63568.1"/>
    <property type="molecule type" value="Genomic_DNA"/>
</dbReference>
<dbReference type="RefSeq" id="WP_254570293.1">
    <property type="nucleotide sequence ID" value="NZ_CP098502.1"/>
</dbReference>
<dbReference type="PANTHER" id="PTHR30055:SF234">
    <property type="entry name" value="HTH-TYPE TRANSCRIPTIONAL REGULATOR BETI"/>
    <property type="match status" value="1"/>
</dbReference>
<evidence type="ECO:0000313" key="7">
    <source>
        <dbReference type="Proteomes" id="UP001056035"/>
    </source>
</evidence>
<protein>
    <submittedName>
        <fullName evidence="6">TetR family transcriptional regulator</fullName>
    </submittedName>
</protein>
<organism evidence="6 7">
    <name type="scientific">Paraconexibacter antarcticus</name>
    <dbReference type="NCBI Taxonomy" id="2949664"/>
    <lineage>
        <taxon>Bacteria</taxon>
        <taxon>Bacillati</taxon>
        <taxon>Actinomycetota</taxon>
        <taxon>Thermoleophilia</taxon>
        <taxon>Solirubrobacterales</taxon>
        <taxon>Paraconexibacteraceae</taxon>
        <taxon>Paraconexibacter</taxon>
    </lineage>
</organism>
<evidence type="ECO:0000313" key="6">
    <source>
        <dbReference type="EMBL" id="UTI63568.1"/>
    </source>
</evidence>
<dbReference type="InterPro" id="IPR001647">
    <property type="entry name" value="HTH_TetR"/>
</dbReference>
<dbReference type="InterPro" id="IPR009057">
    <property type="entry name" value="Homeodomain-like_sf"/>
</dbReference>
<dbReference type="PANTHER" id="PTHR30055">
    <property type="entry name" value="HTH-TYPE TRANSCRIPTIONAL REGULATOR RUTR"/>
    <property type="match status" value="1"/>
</dbReference>
<feature type="domain" description="HTH tetR-type" evidence="5">
    <location>
        <begin position="14"/>
        <end position="72"/>
    </location>
</feature>
<keyword evidence="3" id="KW-0804">Transcription</keyword>
<reference evidence="6 7" key="1">
    <citation type="submission" date="2022-06" db="EMBL/GenBank/DDBJ databases">
        <title>Paraconexibacter antarcticus.</title>
        <authorList>
            <person name="Kim C.S."/>
        </authorList>
    </citation>
    <scope>NUCLEOTIDE SEQUENCE [LARGE SCALE GENOMIC DNA]</scope>
    <source>
        <strain evidence="6 7">02-257</strain>
    </source>
</reference>
<dbReference type="Pfam" id="PF00440">
    <property type="entry name" value="TetR_N"/>
    <property type="match status" value="1"/>
</dbReference>
<evidence type="ECO:0000256" key="1">
    <source>
        <dbReference type="ARBA" id="ARBA00023015"/>
    </source>
</evidence>
<dbReference type="PROSITE" id="PS50977">
    <property type="entry name" value="HTH_TETR_2"/>
    <property type="match status" value="1"/>
</dbReference>
<dbReference type="Gene3D" id="1.10.357.10">
    <property type="entry name" value="Tetracycline Repressor, domain 2"/>
    <property type="match status" value="1"/>
</dbReference>
<evidence type="ECO:0000256" key="2">
    <source>
        <dbReference type="ARBA" id="ARBA00023125"/>
    </source>
</evidence>
<dbReference type="InterPro" id="IPR050109">
    <property type="entry name" value="HTH-type_TetR-like_transc_reg"/>
</dbReference>
<keyword evidence="2 4" id="KW-0238">DNA-binding</keyword>
<keyword evidence="1" id="KW-0805">Transcription regulation</keyword>
<dbReference type="SUPFAM" id="SSF46689">
    <property type="entry name" value="Homeodomain-like"/>
    <property type="match status" value="1"/>
</dbReference>